<evidence type="ECO:0000256" key="1">
    <source>
        <dbReference type="SAM" id="Phobius"/>
    </source>
</evidence>
<organism evidence="2 3">
    <name type="scientific">Phytophthora fragariae</name>
    <dbReference type="NCBI Taxonomy" id="53985"/>
    <lineage>
        <taxon>Eukaryota</taxon>
        <taxon>Sar</taxon>
        <taxon>Stramenopiles</taxon>
        <taxon>Oomycota</taxon>
        <taxon>Peronosporomycetes</taxon>
        <taxon>Peronosporales</taxon>
        <taxon>Peronosporaceae</taxon>
        <taxon>Phytophthora</taxon>
    </lineage>
</organism>
<accession>A0A6A4C4J9</accession>
<evidence type="ECO:0000313" key="3">
    <source>
        <dbReference type="Proteomes" id="UP000437068"/>
    </source>
</evidence>
<proteinExistence type="predicted"/>
<feature type="transmembrane region" description="Helical" evidence="1">
    <location>
        <begin position="12"/>
        <end position="32"/>
    </location>
</feature>
<keyword evidence="1" id="KW-0472">Membrane</keyword>
<dbReference type="AlphaFoldDB" id="A0A6A4C4J9"/>
<comment type="caution">
    <text evidence="2">The sequence shown here is derived from an EMBL/GenBank/DDBJ whole genome shotgun (WGS) entry which is preliminary data.</text>
</comment>
<keyword evidence="1" id="KW-0812">Transmembrane</keyword>
<evidence type="ECO:0000313" key="2">
    <source>
        <dbReference type="EMBL" id="KAE9281284.1"/>
    </source>
</evidence>
<dbReference type="EMBL" id="QXGE01002511">
    <property type="protein sequence ID" value="KAE9281284.1"/>
    <property type="molecule type" value="Genomic_DNA"/>
</dbReference>
<gene>
    <name evidence="2" type="ORF">PF001_g23844</name>
</gene>
<name>A0A6A4C4J9_9STRA</name>
<dbReference type="Proteomes" id="UP000437068">
    <property type="component" value="Unassembled WGS sequence"/>
</dbReference>
<reference evidence="2 3" key="1">
    <citation type="submission" date="2018-08" db="EMBL/GenBank/DDBJ databases">
        <title>Genomic investigation of the strawberry pathogen Phytophthora fragariae indicates pathogenicity is determined by transcriptional variation in three key races.</title>
        <authorList>
            <person name="Adams T.M."/>
            <person name="Armitage A.D."/>
            <person name="Sobczyk M.K."/>
            <person name="Bates H.J."/>
            <person name="Dunwell J.M."/>
            <person name="Nellist C.F."/>
            <person name="Harrison R.J."/>
        </authorList>
    </citation>
    <scope>NUCLEOTIDE SEQUENCE [LARGE SCALE GENOMIC DNA]</scope>
    <source>
        <strain evidence="2 3">A4</strain>
    </source>
</reference>
<sequence>MAGALVPIVKRLRLGFMIGIALNASGFSFLWASALSSLSSAGPVRALGGGRTCHWPQCPKPQNT</sequence>
<keyword evidence="1" id="KW-1133">Transmembrane helix</keyword>
<protein>
    <submittedName>
        <fullName evidence="2">Uncharacterized protein</fullName>
    </submittedName>
</protein>